<evidence type="ECO:0000313" key="5">
    <source>
        <dbReference type="Proteomes" id="UP000041254"/>
    </source>
</evidence>
<dbReference type="InterPro" id="IPR002909">
    <property type="entry name" value="IPT_dom"/>
</dbReference>
<reference evidence="4 5" key="1">
    <citation type="submission" date="2014-11" db="EMBL/GenBank/DDBJ databases">
        <authorList>
            <person name="Zhu J."/>
            <person name="Qi W."/>
            <person name="Song R."/>
        </authorList>
    </citation>
    <scope>NUCLEOTIDE SEQUENCE [LARGE SCALE GENOMIC DNA]</scope>
</reference>
<name>A0A0G4GDH5_VITBC</name>
<dbReference type="OMA" id="WHERERV"/>
<sequence>MLMQSSPAGERPLRNREASTECCRAPLLKVGPLQDGEGSPKQRWGRGVEKRGSRGVGAGEGTAPIQYYSFIFAAPPEAMGAQKVEKAEIIVLASPVMGIILAVLPGLLSVCAALPRLNIDRVLSCRGPLTDCPGAFEVPAETLSTATDCSVLDDPAECDQEQEPDDADADDKLLRGLGRRRPQDDHVPSAEKFQLKHSVHPVLSAPRVAVDYDGDGAEVVILDGDQSHSHETNADGALVISRWQWSVNNTTMSDGKREIHSASLPLGRHWVRLKVHDSSRPSKQEEVGTYVDVVRPDKVPGVQVWLYSPNVADNPSIEKMLHKSPEDLAKELTPSFVGKSFTSFSIPVDQKSGNLAGSGLSKNVMANVRAKIVLDESINPDGEVTVELPGVTKAAILINGLPVKSGEAISLPTNTTADFDVRFGLSDRATDVPSVEVNRKAVEAFAADDVVADGVRVFHDETAMKPHINAITPKHAPVGETKSVTITGAGFIMPQDSKALRVVIGGRNESLIPTQVSPTRIKVDMPATHAEHTYGVSVASSRGNSNWAEFKVSAASSSMPEIKFHPPTAIRTKARPTAGAWGVDNRFYMGSMEGLIEVYDFDMDYNVKKKQTLKVIDEKYPGDTILGIRADPYSDPEKQHLYVAHSNLGAAGGNDCEVTKKHGMVFPGRISRITGPDYTRIEKVVTNLPAANKGGLGPNGIDFSLDGDLFWAQASVGNGGPPVCFLGGLQDSPLTASVNRAQFRRPDYTPDIDYVWKNTTGMIAKGLANKRAPNDQREASSYSIAPWVKGIEWYAAGFHNPFSIVWTTDGELWTTTNGLTGGNAWDTTQIPEYIKRMQEGSCAWPECQPPAKFRKSVDRVTGPLNYKDYGGYPNPARALEGDERQWYYFSAADPPNPMIYKQGFAVDSSVNGITEFRGNCFNGQLKGDLLAQQWDKKTYRLDRPKPGEKRQTTLSVLTGKLKGLTLNYGPQCAVISVDFTAFSIKVMRPDDEAAKKTDQPLVYDINRWRASPEYDQTLHIGGANFNKKGRKATKLTIGGRTCDIKTQSDGEIRCVLPSAAKGDFPRGFQAIDVSFSDGTKGHLDDAFIYLKPGMGLESNRDTKDG</sequence>
<dbReference type="Gene3D" id="2.60.40.10">
    <property type="entry name" value="Immunoglobulins"/>
    <property type="match status" value="2"/>
</dbReference>
<dbReference type="Gene3D" id="2.120.10.30">
    <property type="entry name" value="TolB, C-terminal domain"/>
    <property type="match status" value="1"/>
</dbReference>
<dbReference type="Pfam" id="PF01833">
    <property type="entry name" value="TIG"/>
    <property type="match status" value="2"/>
</dbReference>
<evidence type="ECO:0000256" key="2">
    <source>
        <dbReference type="SAM" id="Phobius"/>
    </source>
</evidence>
<keyword evidence="5" id="KW-1185">Reference proteome</keyword>
<organism evidence="4 5">
    <name type="scientific">Vitrella brassicaformis (strain CCMP3155)</name>
    <dbReference type="NCBI Taxonomy" id="1169540"/>
    <lineage>
        <taxon>Eukaryota</taxon>
        <taxon>Sar</taxon>
        <taxon>Alveolata</taxon>
        <taxon>Colpodellida</taxon>
        <taxon>Vitrellaceae</taxon>
        <taxon>Vitrella</taxon>
    </lineage>
</organism>
<dbReference type="SUPFAM" id="SSF63829">
    <property type="entry name" value="Calcium-dependent phosphotriesterase"/>
    <property type="match status" value="1"/>
</dbReference>
<dbReference type="InterPro" id="IPR014756">
    <property type="entry name" value="Ig_E-set"/>
</dbReference>
<dbReference type="CDD" id="cd00603">
    <property type="entry name" value="IPT_PCSR"/>
    <property type="match status" value="1"/>
</dbReference>
<dbReference type="EMBL" id="CDMY01000625">
    <property type="protein sequence ID" value="CEM27051.1"/>
    <property type="molecule type" value="Genomic_DNA"/>
</dbReference>
<protein>
    <recommendedName>
        <fullName evidence="3">IPT/TIG domain-containing protein</fullName>
    </recommendedName>
</protein>
<dbReference type="CDD" id="cd00102">
    <property type="entry name" value="IPT"/>
    <property type="match status" value="1"/>
</dbReference>
<feature type="domain" description="IPT/TIG" evidence="3">
    <location>
        <begin position="1000"/>
        <end position="1064"/>
    </location>
</feature>
<dbReference type="SUPFAM" id="SSF81296">
    <property type="entry name" value="E set domains"/>
    <property type="match status" value="2"/>
</dbReference>
<gene>
    <name evidence="4" type="ORF">Vbra_17422</name>
</gene>
<keyword evidence="2" id="KW-1133">Transmembrane helix</keyword>
<keyword evidence="2" id="KW-0812">Transmembrane</keyword>
<evidence type="ECO:0000259" key="3">
    <source>
        <dbReference type="Pfam" id="PF01833"/>
    </source>
</evidence>
<accession>A0A0G4GDH5</accession>
<dbReference type="VEuPathDB" id="CryptoDB:Vbra_17422"/>
<dbReference type="InterPro" id="IPR013783">
    <property type="entry name" value="Ig-like_fold"/>
</dbReference>
<dbReference type="AlphaFoldDB" id="A0A0G4GDH5"/>
<dbReference type="PhylomeDB" id="A0A0G4GDH5"/>
<keyword evidence="2" id="KW-0472">Membrane</keyword>
<evidence type="ECO:0000256" key="1">
    <source>
        <dbReference type="SAM" id="MobiDB-lite"/>
    </source>
</evidence>
<evidence type="ECO:0000313" key="4">
    <source>
        <dbReference type="EMBL" id="CEM27051.1"/>
    </source>
</evidence>
<feature type="region of interest" description="Disordered" evidence="1">
    <location>
        <begin position="30"/>
        <end position="57"/>
    </location>
</feature>
<feature type="domain" description="IPT/TIG" evidence="3">
    <location>
        <begin position="466"/>
        <end position="541"/>
    </location>
</feature>
<dbReference type="InParanoid" id="A0A0G4GDH5"/>
<dbReference type="Proteomes" id="UP000041254">
    <property type="component" value="Unassembled WGS sequence"/>
</dbReference>
<proteinExistence type="predicted"/>
<feature type="transmembrane region" description="Helical" evidence="2">
    <location>
        <begin position="89"/>
        <end position="108"/>
    </location>
</feature>
<dbReference type="InterPro" id="IPR011042">
    <property type="entry name" value="6-blade_b-propeller_TolB-like"/>
</dbReference>